<dbReference type="EMBL" id="OC929486">
    <property type="protein sequence ID" value="CAD7658290.1"/>
    <property type="molecule type" value="Genomic_DNA"/>
</dbReference>
<keyword evidence="2" id="KW-1185">Reference proteome</keyword>
<accession>A0A7R9MEA8</accession>
<evidence type="ECO:0000313" key="1">
    <source>
        <dbReference type="EMBL" id="CAD7658290.1"/>
    </source>
</evidence>
<sequence length="273" mass="30706">EGDPINSGMSVNGGTINSDDTLDVQYRQNIYMNGYGRHFDVVGNYNKFAHLDPSVSGYPIVQMNGHLRENSQSSGRYSSDPVKVMGKDGDFCEIMRNNTNMSSKSVDFAFKLPVDEDDYLMPSPGPIGQPPTSYMDLIGDAKRAESVNGKVKDYRFIPDFLPVKGQPRCLDNLEYHLMNREHEYVNSVPNSPLAMPTGLPFTQNMHPIPIQSNPAVMNGNCPPMVQNAIVGTRRVSGSDMEENMSDDHEYYNEFDRLQRELQPLNLRRNETTV</sequence>
<gene>
    <name evidence="1" type="ORF">ONB1V03_LOCUS14913</name>
</gene>
<dbReference type="EMBL" id="CAJPVJ010014661">
    <property type="protein sequence ID" value="CAG2175476.1"/>
    <property type="molecule type" value="Genomic_DNA"/>
</dbReference>
<reference evidence="1" key="1">
    <citation type="submission" date="2020-11" db="EMBL/GenBank/DDBJ databases">
        <authorList>
            <person name="Tran Van P."/>
        </authorList>
    </citation>
    <scope>NUCLEOTIDE SEQUENCE</scope>
</reference>
<dbReference type="OrthoDB" id="6499056at2759"/>
<proteinExistence type="predicted"/>
<protein>
    <submittedName>
        <fullName evidence="1">Uncharacterized protein</fullName>
    </submittedName>
</protein>
<name>A0A7R9MEA8_9ACAR</name>
<organism evidence="1">
    <name type="scientific">Oppiella nova</name>
    <dbReference type="NCBI Taxonomy" id="334625"/>
    <lineage>
        <taxon>Eukaryota</taxon>
        <taxon>Metazoa</taxon>
        <taxon>Ecdysozoa</taxon>
        <taxon>Arthropoda</taxon>
        <taxon>Chelicerata</taxon>
        <taxon>Arachnida</taxon>
        <taxon>Acari</taxon>
        <taxon>Acariformes</taxon>
        <taxon>Sarcoptiformes</taxon>
        <taxon>Oribatida</taxon>
        <taxon>Brachypylina</taxon>
        <taxon>Oppioidea</taxon>
        <taxon>Oppiidae</taxon>
        <taxon>Oppiella</taxon>
    </lineage>
</organism>
<dbReference type="Proteomes" id="UP000728032">
    <property type="component" value="Unassembled WGS sequence"/>
</dbReference>
<feature type="non-terminal residue" evidence="1">
    <location>
        <position position="1"/>
    </location>
</feature>
<dbReference type="AlphaFoldDB" id="A0A7R9MEA8"/>
<evidence type="ECO:0000313" key="2">
    <source>
        <dbReference type="Proteomes" id="UP000728032"/>
    </source>
</evidence>